<dbReference type="CDD" id="cd11056">
    <property type="entry name" value="CYP6-like"/>
    <property type="match status" value="1"/>
</dbReference>
<dbReference type="GO" id="GO:0016712">
    <property type="term" value="F:oxidoreductase activity, acting on paired donors, with incorporation or reduction of molecular oxygen, reduced flavin or flavoprotein as one donor, and incorporation of one atom of oxygen"/>
    <property type="evidence" value="ECO:0007669"/>
    <property type="project" value="UniProtKB-EC"/>
</dbReference>
<dbReference type="Gene3D" id="1.10.630.10">
    <property type="entry name" value="Cytochrome P450"/>
    <property type="match status" value="1"/>
</dbReference>
<evidence type="ECO:0000256" key="7">
    <source>
        <dbReference type="ARBA" id="ARBA00022723"/>
    </source>
</evidence>
<keyword evidence="12 16" id="KW-0503">Monooxygenase</keyword>
<feature type="transmembrane region" description="Helical" evidence="17">
    <location>
        <begin position="6"/>
        <end position="22"/>
    </location>
</feature>
<evidence type="ECO:0000256" key="11">
    <source>
        <dbReference type="ARBA" id="ARBA00023004"/>
    </source>
</evidence>
<dbReference type="OrthoDB" id="2789670at2759"/>
<evidence type="ECO:0000256" key="13">
    <source>
        <dbReference type="ARBA" id="ARBA00023136"/>
    </source>
</evidence>
<evidence type="ECO:0000256" key="2">
    <source>
        <dbReference type="ARBA" id="ARBA00004174"/>
    </source>
</evidence>
<reference evidence="18" key="2">
    <citation type="submission" date="2022-10" db="EMBL/GenBank/DDBJ databases">
        <authorList>
            <consortium name="ENA_rothamsted_submissions"/>
            <consortium name="culmorum"/>
            <person name="King R."/>
        </authorList>
    </citation>
    <scope>NUCLEOTIDE SEQUENCE</scope>
</reference>
<evidence type="ECO:0000256" key="12">
    <source>
        <dbReference type="ARBA" id="ARBA00023033"/>
    </source>
</evidence>
<dbReference type="Pfam" id="PF00067">
    <property type="entry name" value="p450"/>
    <property type="match status" value="1"/>
</dbReference>
<reference evidence="18" key="1">
    <citation type="submission" date="2021-12" db="EMBL/GenBank/DDBJ databases">
        <authorList>
            <person name="King R."/>
        </authorList>
    </citation>
    <scope>NUCLEOTIDE SEQUENCE</scope>
</reference>
<evidence type="ECO:0000256" key="6">
    <source>
        <dbReference type="ARBA" id="ARBA00022617"/>
    </source>
</evidence>
<dbReference type="InterPro" id="IPR002401">
    <property type="entry name" value="Cyt_P450_E_grp-I"/>
</dbReference>
<dbReference type="InterPro" id="IPR036396">
    <property type="entry name" value="Cyt_P450_sf"/>
</dbReference>
<evidence type="ECO:0000256" key="17">
    <source>
        <dbReference type="SAM" id="Phobius"/>
    </source>
</evidence>
<comment type="subcellular location">
    <subcellularLocation>
        <location evidence="3">Endoplasmic reticulum membrane</location>
        <topology evidence="3">Peripheral membrane protein</topology>
    </subcellularLocation>
    <subcellularLocation>
        <location evidence="2">Microsome membrane</location>
        <topology evidence="2">Peripheral membrane protein</topology>
    </subcellularLocation>
</comment>
<sequence length="502" mass="58563">MALVLIFIILIVLIVILLYCLLKRNQQYWQKLGIVGPKPNILFGNYKDVILRRITSFELQEDLYNTYPKEKVVGLYRFNTPILLLRDLDIIQHVFISNFDSFVNRGMEFGDKFATNLASSNDETWRILRAQFSPLFTSGKLKNMLYLVERCGNKMLEQLNTEISLSETCNVQKITYKFTMQAISSCAFGIDMDEPDKRLTRICKLIFRNYYALELFYICCNLMKKLRLNTMPREVTNYFSALVNSIKEQRSGVPSQRKDFMDLLLHMKNLSELKIGQRHKSNDGELKVLPISDDLIAAQAMIFFSAGFETSANTLSYLLYEIAKHQDIQEKLFEEIKQTLDNNIGELSFDTLKQMSYMNQVFYETLRMYSLIDLQRKVSAPSCKIPGVDVTLKRDDYLFVSVRGIHYDEKYYPEPHKFDPDRFLPDNIKSRHPCAYMPFGVGPRQCIGWLFGKIQTQIFLVKFLARYKVELAVDAKKFTYDPMKISLSPKDGVYLKIIRRNV</sequence>
<evidence type="ECO:0000256" key="1">
    <source>
        <dbReference type="ARBA" id="ARBA00001971"/>
    </source>
</evidence>
<evidence type="ECO:0000256" key="5">
    <source>
        <dbReference type="ARBA" id="ARBA00012109"/>
    </source>
</evidence>
<keyword evidence="9" id="KW-0492">Microsome</keyword>
<dbReference type="GO" id="GO:0005506">
    <property type="term" value="F:iron ion binding"/>
    <property type="evidence" value="ECO:0007669"/>
    <property type="project" value="InterPro"/>
</dbReference>
<evidence type="ECO:0000256" key="16">
    <source>
        <dbReference type="RuleBase" id="RU000461"/>
    </source>
</evidence>
<accession>A0A9N9QXB8</accession>
<keyword evidence="13 17" id="KW-0472">Membrane</keyword>
<dbReference type="GO" id="GO:0020037">
    <property type="term" value="F:heme binding"/>
    <property type="evidence" value="ECO:0007669"/>
    <property type="project" value="InterPro"/>
</dbReference>
<comment type="catalytic activity">
    <reaction evidence="14">
        <text>an organic molecule + reduced [NADPH--hemoprotein reductase] + O2 = an alcohol + oxidized [NADPH--hemoprotein reductase] + H2O + H(+)</text>
        <dbReference type="Rhea" id="RHEA:17149"/>
        <dbReference type="Rhea" id="RHEA-COMP:11964"/>
        <dbReference type="Rhea" id="RHEA-COMP:11965"/>
        <dbReference type="ChEBI" id="CHEBI:15377"/>
        <dbReference type="ChEBI" id="CHEBI:15378"/>
        <dbReference type="ChEBI" id="CHEBI:15379"/>
        <dbReference type="ChEBI" id="CHEBI:30879"/>
        <dbReference type="ChEBI" id="CHEBI:57618"/>
        <dbReference type="ChEBI" id="CHEBI:58210"/>
        <dbReference type="ChEBI" id="CHEBI:142491"/>
        <dbReference type="EC" id="1.14.14.1"/>
    </reaction>
</comment>
<feature type="binding site" description="axial binding residue" evidence="15">
    <location>
        <position position="446"/>
    </location>
    <ligand>
        <name>heme</name>
        <dbReference type="ChEBI" id="CHEBI:30413"/>
    </ligand>
    <ligandPart>
        <name>Fe</name>
        <dbReference type="ChEBI" id="CHEBI:18248"/>
    </ligandPart>
</feature>
<organism evidence="18 19">
    <name type="scientific">Diatraea saccharalis</name>
    <name type="common">sugarcane borer</name>
    <dbReference type="NCBI Taxonomy" id="40085"/>
    <lineage>
        <taxon>Eukaryota</taxon>
        <taxon>Metazoa</taxon>
        <taxon>Ecdysozoa</taxon>
        <taxon>Arthropoda</taxon>
        <taxon>Hexapoda</taxon>
        <taxon>Insecta</taxon>
        <taxon>Pterygota</taxon>
        <taxon>Neoptera</taxon>
        <taxon>Endopterygota</taxon>
        <taxon>Lepidoptera</taxon>
        <taxon>Glossata</taxon>
        <taxon>Ditrysia</taxon>
        <taxon>Pyraloidea</taxon>
        <taxon>Crambidae</taxon>
        <taxon>Crambinae</taxon>
        <taxon>Diatraea</taxon>
    </lineage>
</organism>
<evidence type="ECO:0000256" key="14">
    <source>
        <dbReference type="ARBA" id="ARBA00047827"/>
    </source>
</evidence>
<keyword evidence="8" id="KW-0256">Endoplasmic reticulum</keyword>
<dbReference type="EMBL" id="OU893344">
    <property type="protein sequence ID" value="CAG9785253.1"/>
    <property type="molecule type" value="Genomic_DNA"/>
</dbReference>
<dbReference type="EC" id="1.14.14.1" evidence="5"/>
<proteinExistence type="inferred from homology"/>
<gene>
    <name evidence="18" type="ORF">DIATSA_LOCUS3296</name>
</gene>
<dbReference type="PANTHER" id="PTHR24292">
    <property type="entry name" value="CYTOCHROME P450"/>
    <property type="match status" value="1"/>
</dbReference>
<dbReference type="FunFam" id="1.10.630.10:FF:000042">
    <property type="entry name" value="Cytochrome P450"/>
    <property type="match status" value="1"/>
</dbReference>
<dbReference type="GO" id="GO:0005789">
    <property type="term" value="C:endoplasmic reticulum membrane"/>
    <property type="evidence" value="ECO:0007669"/>
    <property type="project" value="UniProtKB-SubCell"/>
</dbReference>
<evidence type="ECO:0000313" key="18">
    <source>
        <dbReference type="EMBL" id="CAG9785253.1"/>
    </source>
</evidence>
<dbReference type="PROSITE" id="PS00086">
    <property type="entry name" value="CYTOCHROME_P450"/>
    <property type="match status" value="1"/>
</dbReference>
<protein>
    <recommendedName>
        <fullName evidence="5">unspecific monooxygenase</fullName>
        <ecNumber evidence="5">1.14.14.1</ecNumber>
    </recommendedName>
</protein>
<comment type="similarity">
    <text evidence="4 16">Belongs to the cytochrome P450 family.</text>
</comment>
<keyword evidence="10 16" id="KW-0560">Oxidoreductase</keyword>
<evidence type="ECO:0000256" key="3">
    <source>
        <dbReference type="ARBA" id="ARBA00004406"/>
    </source>
</evidence>
<evidence type="ECO:0000256" key="9">
    <source>
        <dbReference type="ARBA" id="ARBA00022848"/>
    </source>
</evidence>
<dbReference type="InterPro" id="IPR017972">
    <property type="entry name" value="Cyt_P450_CS"/>
</dbReference>
<keyword evidence="6 15" id="KW-0349">Heme</keyword>
<evidence type="ECO:0000256" key="15">
    <source>
        <dbReference type="PIRSR" id="PIRSR602401-1"/>
    </source>
</evidence>
<keyword evidence="17" id="KW-1133">Transmembrane helix</keyword>
<dbReference type="AlphaFoldDB" id="A0A9N9QXB8"/>
<dbReference type="PRINTS" id="PR00385">
    <property type="entry name" value="P450"/>
</dbReference>
<dbReference type="InterPro" id="IPR050476">
    <property type="entry name" value="Insect_CytP450_Detox"/>
</dbReference>
<dbReference type="PRINTS" id="PR00463">
    <property type="entry name" value="EP450I"/>
</dbReference>
<evidence type="ECO:0000256" key="4">
    <source>
        <dbReference type="ARBA" id="ARBA00010617"/>
    </source>
</evidence>
<dbReference type="Proteomes" id="UP001153714">
    <property type="component" value="Chromosome 13"/>
</dbReference>
<dbReference type="InterPro" id="IPR001128">
    <property type="entry name" value="Cyt_P450"/>
</dbReference>
<dbReference type="PANTHER" id="PTHR24292:SF104">
    <property type="entry name" value="CYTOCHROME P450 308A1-RELATED"/>
    <property type="match status" value="1"/>
</dbReference>
<evidence type="ECO:0000256" key="8">
    <source>
        <dbReference type="ARBA" id="ARBA00022824"/>
    </source>
</evidence>
<dbReference type="SUPFAM" id="SSF48264">
    <property type="entry name" value="Cytochrome P450"/>
    <property type="match status" value="1"/>
</dbReference>
<keyword evidence="7 15" id="KW-0479">Metal-binding</keyword>
<keyword evidence="19" id="KW-1185">Reference proteome</keyword>
<comment type="cofactor">
    <cofactor evidence="1 15">
        <name>heme</name>
        <dbReference type="ChEBI" id="CHEBI:30413"/>
    </cofactor>
</comment>
<name>A0A9N9QXB8_9NEOP</name>
<evidence type="ECO:0000256" key="10">
    <source>
        <dbReference type="ARBA" id="ARBA00023002"/>
    </source>
</evidence>
<evidence type="ECO:0000313" key="19">
    <source>
        <dbReference type="Proteomes" id="UP001153714"/>
    </source>
</evidence>
<keyword evidence="11 15" id="KW-0408">Iron</keyword>
<keyword evidence="17" id="KW-0812">Transmembrane</keyword>